<dbReference type="EnsemblMetazoa" id="XM_044457156.1">
    <property type="protein sequence ID" value="XP_044313091.1"/>
    <property type="gene ID" value="LOC123037259"/>
</dbReference>
<dbReference type="GeneID" id="123037259"/>
<dbReference type="InterPro" id="IPR041588">
    <property type="entry name" value="Integrase_H2C2"/>
</dbReference>
<protein>
    <recommendedName>
        <fullName evidence="5">Integrase catalytic domain-containing protein</fullName>
    </recommendedName>
</protein>
<feature type="domain" description="DUF5641" evidence="2">
    <location>
        <begin position="306"/>
        <end position="370"/>
    </location>
</feature>
<reference evidence="3" key="2">
    <citation type="submission" date="2025-05" db="UniProtKB">
        <authorList>
            <consortium name="EnsemblMetazoa"/>
        </authorList>
    </citation>
    <scope>IDENTIFICATION</scope>
</reference>
<evidence type="ECO:0008006" key="5">
    <source>
        <dbReference type="Google" id="ProtNLM"/>
    </source>
</evidence>
<proteinExistence type="predicted"/>
<dbReference type="Gene3D" id="3.30.420.10">
    <property type="entry name" value="Ribonuclease H-like superfamily/Ribonuclease H"/>
    <property type="match status" value="1"/>
</dbReference>
<evidence type="ECO:0000259" key="2">
    <source>
        <dbReference type="Pfam" id="PF18701"/>
    </source>
</evidence>
<reference evidence="4" key="1">
    <citation type="journal article" date="2021" name="Elife">
        <title>Highly contiguous assemblies of 101 drosophilid genomes.</title>
        <authorList>
            <person name="Kim B.Y."/>
            <person name="Wang J.R."/>
            <person name="Miller D.E."/>
            <person name="Barmina O."/>
            <person name="Delaney E."/>
            <person name="Thompson A."/>
            <person name="Comeault A.A."/>
            <person name="Peede D."/>
            <person name="D'Agostino E.R."/>
            <person name="Pelaez J."/>
            <person name="Aguilar J.M."/>
            <person name="Haji D."/>
            <person name="Matsunaga T."/>
            <person name="Armstrong E.E."/>
            <person name="Zych M."/>
            <person name="Ogawa Y."/>
            <person name="Stamenkovic-Radak M."/>
            <person name="Jelic M."/>
            <person name="Veselinovic M.S."/>
            <person name="Tanaskovic M."/>
            <person name="Eric P."/>
            <person name="Gao J.J."/>
            <person name="Katoh T.K."/>
            <person name="Toda M.J."/>
            <person name="Watabe H."/>
            <person name="Watada M."/>
            <person name="Davis J.S."/>
            <person name="Moyle L.C."/>
            <person name="Manoli G."/>
            <person name="Bertolini E."/>
            <person name="Kostal V."/>
            <person name="Hawley R.S."/>
            <person name="Takahashi A."/>
            <person name="Jones C.D."/>
            <person name="Price D.K."/>
            <person name="Whiteman N."/>
            <person name="Kopp A."/>
            <person name="Matute D.R."/>
            <person name="Petrov D.A."/>
        </authorList>
    </citation>
    <scope>NUCLEOTIDE SEQUENCE [LARGE SCALE GENOMIC DNA]</scope>
</reference>
<dbReference type="InterPro" id="IPR012337">
    <property type="entry name" value="RNaseH-like_sf"/>
</dbReference>
<dbReference type="SUPFAM" id="SSF53098">
    <property type="entry name" value="Ribonuclease H-like"/>
    <property type="match status" value="1"/>
</dbReference>
<accession>A0ABM5J2P4</accession>
<dbReference type="RefSeq" id="XP_044313091.1">
    <property type="nucleotide sequence ID" value="XM_044457156.1"/>
</dbReference>
<sequence>MKKRIPSNLTLTFEEISEARIYCLRQAQGSFSSDLHLLQRGKAVPNSSSLRTLSPMVCQNGLLRVGGRLSNSLLPEEVKHPIILPKHHRISLLILEHEHRIHLHPCVTALFVIVRQQYWIVGARNMIRKLTHACLKCFRQRHKTTDQYMADLPAVRVRQAYPFEITGCDYAGPLLLKVHKGRNPRKEKGYICLFVCLVTSAIHLELATDLSTETFLAALRRFISRRGKYTHIFSDNGRNFVGAKKVLDEMYKLILSQQHNTQVTQALASEDIEVSYLSPAHLLIGRPYTSVPEGDLGHIAVNRLDYWQNVQAMLQGFWKRWHQEYITTLQQRPKWNTERKNIATGDMAIIKDSNTPPASWTLARIIEVYP</sequence>
<dbReference type="PANTHER" id="PTHR47331">
    <property type="entry name" value="PHD-TYPE DOMAIN-CONTAINING PROTEIN"/>
    <property type="match status" value="1"/>
</dbReference>
<dbReference type="Proteomes" id="UP001652680">
    <property type="component" value="Unassembled WGS sequence"/>
</dbReference>
<dbReference type="InterPro" id="IPR040676">
    <property type="entry name" value="DUF5641"/>
</dbReference>
<feature type="domain" description="Integrase zinc-binding" evidence="1">
    <location>
        <begin position="85"/>
        <end position="142"/>
    </location>
</feature>
<name>A0ABM5J2P4_DRORH</name>
<evidence type="ECO:0000313" key="3">
    <source>
        <dbReference type="EnsemblMetazoa" id="XP_044313091.1"/>
    </source>
</evidence>
<keyword evidence="4" id="KW-1185">Reference proteome</keyword>
<organism evidence="3 4">
    <name type="scientific">Drosophila rhopaloa</name>
    <name type="common">Fruit fly</name>
    <dbReference type="NCBI Taxonomy" id="1041015"/>
    <lineage>
        <taxon>Eukaryota</taxon>
        <taxon>Metazoa</taxon>
        <taxon>Ecdysozoa</taxon>
        <taxon>Arthropoda</taxon>
        <taxon>Hexapoda</taxon>
        <taxon>Insecta</taxon>
        <taxon>Pterygota</taxon>
        <taxon>Neoptera</taxon>
        <taxon>Endopterygota</taxon>
        <taxon>Diptera</taxon>
        <taxon>Brachycera</taxon>
        <taxon>Muscomorpha</taxon>
        <taxon>Ephydroidea</taxon>
        <taxon>Drosophilidae</taxon>
        <taxon>Drosophila</taxon>
        <taxon>Sophophora</taxon>
    </lineage>
</organism>
<evidence type="ECO:0000313" key="4">
    <source>
        <dbReference type="Proteomes" id="UP001652680"/>
    </source>
</evidence>
<evidence type="ECO:0000259" key="1">
    <source>
        <dbReference type="Pfam" id="PF17921"/>
    </source>
</evidence>
<dbReference type="PANTHER" id="PTHR47331:SF1">
    <property type="entry name" value="GAG-LIKE PROTEIN"/>
    <property type="match status" value="1"/>
</dbReference>
<dbReference type="Pfam" id="PF18701">
    <property type="entry name" value="DUF5641"/>
    <property type="match status" value="1"/>
</dbReference>
<dbReference type="InterPro" id="IPR036397">
    <property type="entry name" value="RNaseH_sf"/>
</dbReference>
<dbReference type="Pfam" id="PF17921">
    <property type="entry name" value="Integrase_H2C2"/>
    <property type="match status" value="1"/>
</dbReference>